<sequence>MARPGLLYVTMQPRPDLPAAQFHDWYNNEHGPLRLRLSYVTNGFRYRAIDLNGPKSTQGQDLPEWLALYDLTDIDQLTRDPAYLSMRTDEVKTQREKDTMAQITVDRGIYQLDNERRSDAFVPLEEQSDATSAGKVLVSISIRADQSRKTDLENWYEQEHAPLLSKVSGWHRTRLFSTVAMGSDAGPVVFLILHEFTAADGLNSAEYQNAMNISWSKRTTASSDIAKSHVHRTYEWYYTFGPAPRELASLTAPSGTTLKFWSSNDGLTKTSSHPTRPVIKSFVTTPDSVEIPYRLEGSGDPSAPLIVLSNCILVDWTIWDDFVDEFLSVNPNFRILRYLTRGRQRQCGNQPITIDLLASDIISLLDALRVPKTALLIGVSLGGVTVLNTSLLHPSRVSAFVACDTNSSAPESNRKAWNDRIALAEKERAVSATSEPIVGSQLAEVTTRRWLVPEHYTNNPTLATKIEKIVAANSLDGFRRGAQALCAYDVRERMASATVPGLFVVGANDGILPQTMKQMAADLAGGAQVKVIGDAGHLPMVEQPEAFTGVINEFVRGLGV</sequence>
<accession>A0A507QPY7</accession>
<protein>
    <recommendedName>
        <fullName evidence="2">AB hydrolase-1 domain-containing protein</fullName>
    </recommendedName>
</protein>
<dbReference type="SUPFAM" id="SSF54909">
    <property type="entry name" value="Dimeric alpha+beta barrel"/>
    <property type="match status" value="1"/>
</dbReference>
<dbReference type="PANTHER" id="PTHR43039">
    <property type="entry name" value="ESTERASE-RELATED"/>
    <property type="match status" value="1"/>
</dbReference>
<dbReference type="InterPro" id="IPR029058">
    <property type="entry name" value="AB_hydrolase_fold"/>
</dbReference>
<dbReference type="SUPFAM" id="SSF53474">
    <property type="entry name" value="alpha/beta-Hydrolases"/>
    <property type="match status" value="1"/>
</dbReference>
<dbReference type="EMBL" id="VIFY01000105">
    <property type="protein sequence ID" value="TQB70519.1"/>
    <property type="molecule type" value="Genomic_DNA"/>
</dbReference>
<feature type="domain" description="AB hydrolase-1" evidence="2">
    <location>
        <begin position="357"/>
        <end position="543"/>
    </location>
</feature>
<evidence type="ECO:0000313" key="3">
    <source>
        <dbReference type="EMBL" id="TQB70519.1"/>
    </source>
</evidence>
<evidence type="ECO:0000256" key="1">
    <source>
        <dbReference type="ARBA" id="ARBA00008645"/>
    </source>
</evidence>
<name>A0A507QPY7_MONPU</name>
<evidence type="ECO:0000313" key="4">
    <source>
        <dbReference type="Proteomes" id="UP000319663"/>
    </source>
</evidence>
<proteinExistence type="inferred from homology"/>
<comment type="similarity">
    <text evidence="1">Belongs to the AB hydrolase superfamily.</text>
</comment>
<organism evidence="3 4">
    <name type="scientific">Monascus purpureus</name>
    <name type="common">Red mold</name>
    <name type="synonym">Monascus anka</name>
    <dbReference type="NCBI Taxonomy" id="5098"/>
    <lineage>
        <taxon>Eukaryota</taxon>
        <taxon>Fungi</taxon>
        <taxon>Dikarya</taxon>
        <taxon>Ascomycota</taxon>
        <taxon>Pezizomycotina</taxon>
        <taxon>Eurotiomycetes</taxon>
        <taxon>Eurotiomycetidae</taxon>
        <taxon>Eurotiales</taxon>
        <taxon>Aspergillaceae</taxon>
        <taxon>Monascus</taxon>
    </lineage>
</organism>
<dbReference type="AlphaFoldDB" id="A0A507QPY7"/>
<keyword evidence="4" id="KW-1185">Reference proteome</keyword>
<dbReference type="OrthoDB" id="2851338at2759"/>
<dbReference type="STRING" id="5098.A0A507QPY7"/>
<gene>
    <name evidence="3" type="ORF">MPDQ_000392</name>
</gene>
<dbReference type="Proteomes" id="UP000319663">
    <property type="component" value="Unassembled WGS sequence"/>
</dbReference>
<dbReference type="Pfam" id="PF00561">
    <property type="entry name" value="Abhydrolase_1"/>
    <property type="match status" value="1"/>
</dbReference>
<dbReference type="Gene3D" id="3.40.50.1820">
    <property type="entry name" value="alpha/beta hydrolase"/>
    <property type="match status" value="1"/>
</dbReference>
<reference evidence="3 4" key="1">
    <citation type="submission" date="2019-06" db="EMBL/GenBank/DDBJ databases">
        <title>Wine fermentation using esterase from Monascus purpureus.</title>
        <authorList>
            <person name="Geng C."/>
            <person name="Zhang Y."/>
        </authorList>
    </citation>
    <scope>NUCLEOTIDE SEQUENCE [LARGE SCALE GENOMIC DNA]</scope>
    <source>
        <strain evidence="3">HQ1</strain>
    </source>
</reference>
<dbReference type="InterPro" id="IPR011008">
    <property type="entry name" value="Dimeric_a/b-barrel"/>
</dbReference>
<comment type="caution">
    <text evidence="3">The sequence shown here is derived from an EMBL/GenBank/DDBJ whole genome shotgun (WGS) entry which is preliminary data.</text>
</comment>
<dbReference type="InterPro" id="IPR000073">
    <property type="entry name" value="AB_hydrolase_1"/>
</dbReference>
<evidence type="ECO:0000259" key="2">
    <source>
        <dbReference type="Pfam" id="PF00561"/>
    </source>
</evidence>